<reference evidence="2 5" key="2">
    <citation type="submission" date="2016-01" db="EMBL/GenBank/DDBJ databases">
        <authorList>
            <person name="Varghese N."/>
        </authorList>
    </citation>
    <scope>NUCLEOTIDE SEQUENCE [LARGE SCALE GENOMIC DNA]</scope>
    <source>
        <strain evidence="2 5">HL-91</strain>
    </source>
</reference>
<keyword evidence="5" id="KW-1185">Reference proteome</keyword>
<gene>
    <name evidence="3" type="primary">fliO</name>
    <name evidence="2" type="ORF">Ga0058931_2173</name>
    <name evidence="3" type="ORF">HLUCCA05_02500</name>
</gene>
<dbReference type="EMBL" id="LJSG01000002">
    <property type="protein sequence ID" value="KPP95547.1"/>
    <property type="molecule type" value="Genomic_DNA"/>
</dbReference>
<dbReference type="EMBL" id="FBYC01000004">
    <property type="protein sequence ID" value="CUX82112.1"/>
    <property type="molecule type" value="Genomic_DNA"/>
</dbReference>
<keyword evidence="1" id="KW-0812">Transmembrane</keyword>
<reference evidence="3 4" key="1">
    <citation type="submission" date="2015-09" db="EMBL/GenBank/DDBJ databases">
        <title>Identification and resolution of microdiversity through metagenomic sequencing of parallel consortia.</title>
        <authorList>
            <person name="Nelson W.C."/>
            <person name="Romine M.F."/>
            <person name="Lindemann S.R."/>
        </authorList>
    </citation>
    <scope>NUCLEOTIDE SEQUENCE [LARGE SCALE GENOMIC DNA]</scope>
    <source>
        <strain evidence="3">HL-91</strain>
    </source>
</reference>
<name>A0A0P7Z1K0_9RHOB</name>
<keyword evidence="3" id="KW-0966">Cell projection</keyword>
<proteinExistence type="predicted"/>
<evidence type="ECO:0000313" key="5">
    <source>
        <dbReference type="Proteomes" id="UP000182045"/>
    </source>
</evidence>
<evidence type="ECO:0000256" key="1">
    <source>
        <dbReference type="SAM" id="Phobius"/>
    </source>
</evidence>
<accession>A0A0P7Z1K0</accession>
<evidence type="ECO:0000313" key="3">
    <source>
        <dbReference type="EMBL" id="KPP95547.1"/>
    </source>
</evidence>
<keyword evidence="3" id="KW-0282">Flagellum</keyword>
<keyword evidence="1" id="KW-1133">Transmembrane helix</keyword>
<evidence type="ECO:0000313" key="4">
    <source>
        <dbReference type="Proteomes" id="UP000050413"/>
    </source>
</evidence>
<dbReference type="STRING" id="1666912.Ga0058931_2173"/>
<dbReference type="RefSeq" id="WP_072246347.1">
    <property type="nucleotide sequence ID" value="NZ_FBYC01000004.1"/>
</dbReference>
<dbReference type="AlphaFoldDB" id="A0A0P7Z1K0"/>
<organism evidence="3 4">
    <name type="scientific">Roseibaca calidilacus</name>
    <dbReference type="NCBI Taxonomy" id="1666912"/>
    <lineage>
        <taxon>Bacteria</taxon>
        <taxon>Pseudomonadati</taxon>
        <taxon>Pseudomonadota</taxon>
        <taxon>Alphaproteobacteria</taxon>
        <taxon>Rhodobacterales</taxon>
        <taxon>Paracoccaceae</taxon>
        <taxon>Roseinatronobacter</taxon>
    </lineage>
</organism>
<keyword evidence="3" id="KW-0969">Cilium</keyword>
<dbReference type="OrthoDB" id="7745775at2"/>
<protein>
    <submittedName>
        <fullName evidence="3">Flagellar biosynthetic protein FliO</fullName>
    </submittedName>
    <submittedName>
        <fullName evidence="2">Flagellar protein FliO/FliZ</fullName>
    </submittedName>
</protein>
<dbReference type="Proteomes" id="UP000050413">
    <property type="component" value="Unassembled WGS sequence"/>
</dbReference>
<comment type="caution">
    <text evidence="3">The sequence shown here is derived from an EMBL/GenBank/DDBJ whole genome shotgun (WGS) entry which is preliminary data.</text>
</comment>
<sequence length="91" mass="9609">MDILTFDRLVTLGLFMAALGAAWVFVHRNKHGLSRKLAQGRRLQVQDTLALGANQRAVLLAVDGREFLVVQGKGGNCSVQPLGGPAAGAQA</sequence>
<evidence type="ECO:0000313" key="2">
    <source>
        <dbReference type="EMBL" id="CUX82112.1"/>
    </source>
</evidence>
<feature type="transmembrane region" description="Helical" evidence="1">
    <location>
        <begin position="6"/>
        <end position="26"/>
    </location>
</feature>
<dbReference type="PATRIC" id="fig|1666912.4.peg.1651"/>
<keyword evidence="1" id="KW-0472">Membrane</keyword>
<dbReference type="Proteomes" id="UP000182045">
    <property type="component" value="Unassembled WGS sequence"/>
</dbReference>